<dbReference type="AlphaFoldDB" id="A0A7S1I7E0"/>
<dbReference type="PANTHER" id="PTHR37231">
    <property type="entry name" value="EXPRESSED PROTEIN"/>
    <property type="match status" value="1"/>
</dbReference>
<feature type="transmembrane region" description="Helical" evidence="1">
    <location>
        <begin position="12"/>
        <end position="34"/>
    </location>
</feature>
<name>A0A7S1I7E0_9EUGL</name>
<keyword evidence="1" id="KW-1133">Transmembrane helix</keyword>
<keyword evidence="1" id="KW-0472">Membrane</keyword>
<accession>A0A7S1I7E0</accession>
<reference evidence="2" key="1">
    <citation type="submission" date="2021-01" db="EMBL/GenBank/DDBJ databases">
        <authorList>
            <person name="Corre E."/>
            <person name="Pelletier E."/>
            <person name="Niang G."/>
            <person name="Scheremetjew M."/>
            <person name="Finn R."/>
            <person name="Kale V."/>
            <person name="Holt S."/>
            <person name="Cochrane G."/>
            <person name="Meng A."/>
            <person name="Brown T."/>
            <person name="Cohen L."/>
        </authorList>
    </citation>
    <scope>NUCLEOTIDE SEQUENCE</scope>
    <source>
        <strain evidence="2">NIES-381</strain>
    </source>
</reference>
<evidence type="ECO:0000313" key="2">
    <source>
        <dbReference type="EMBL" id="CAD9003069.1"/>
    </source>
</evidence>
<sequence length="256" mass="26378">MSAAPEKDSRFKVIGALAVSACVAVVLYTVPVYATEHFAAHTYGTTVRVQPVAATARVVDHRLPHSQVHAPRSAYTSAQISSDVSSMHFGSVNQKTEFPAVVPTAFSFAQAATLLTRMLGIISLVYIAARRTQDSIATAAVSGKKSAPAPEPEDEDDGLLIGIGGTVANIVLYISLWTLYNTGSGLPAGPGGLYGLAEGLSYLAVPAIFGYSVYTKVQTGSGLPAGKFGLQGAAEGLSFLGIAAGIFVLISQATSG</sequence>
<protein>
    <submittedName>
        <fullName evidence="2">Uncharacterized protein</fullName>
    </submittedName>
</protein>
<gene>
    <name evidence="2" type="ORF">EGYM00392_LOCUS14153</name>
</gene>
<feature type="transmembrane region" description="Helical" evidence="1">
    <location>
        <begin position="108"/>
        <end position="129"/>
    </location>
</feature>
<proteinExistence type="predicted"/>
<organism evidence="2">
    <name type="scientific">Eutreptiella gymnastica</name>
    <dbReference type="NCBI Taxonomy" id="73025"/>
    <lineage>
        <taxon>Eukaryota</taxon>
        <taxon>Discoba</taxon>
        <taxon>Euglenozoa</taxon>
        <taxon>Euglenida</taxon>
        <taxon>Spirocuta</taxon>
        <taxon>Euglenophyceae</taxon>
        <taxon>Eutreptiales</taxon>
        <taxon>Eutreptiaceae</taxon>
        <taxon>Eutreptiella</taxon>
    </lineage>
</organism>
<feature type="transmembrane region" description="Helical" evidence="1">
    <location>
        <begin position="234"/>
        <end position="253"/>
    </location>
</feature>
<feature type="transmembrane region" description="Helical" evidence="1">
    <location>
        <begin position="192"/>
        <end position="214"/>
    </location>
</feature>
<evidence type="ECO:0000256" key="1">
    <source>
        <dbReference type="SAM" id="Phobius"/>
    </source>
</evidence>
<feature type="transmembrane region" description="Helical" evidence="1">
    <location>
        <begin position="159"/>
        <end position="180"/>
    </location>
</feature>
<keyword evidence="1" id="KW-0812">Transmembrane</keyword>
<dbReference type="EMBL" id="HBGA01039046">
    <property type="protein sequence ID" value="CAD9003069.1"/>
    <property type="molecule type" value="Transcribed_RNA"/>
</dbReference>
<dbReference type="PANTHER" id="PTHR37231:SF2">
    <property type="entry name" value="EXPRESSED PROTEIN"/>
    <property type="match status" value="1"/>
</dbReference>